<reference evidence="1 2" key="1">
    <citation type="journal article" date="2019" name="Nat. Ecol. Evol.">
        <title>Megaphylogeny resolves global patterns of mushroom evolution.</title>
        <authorList>
            <person name="Varga T."/>
            <person name="Krizsan K."/>
            <person name="Foldi C."/>
            <person name="Dima B."/>
            <person name="Sanchez-Garcia M."/>
            <person name="Sanchez-Ramirez S."/>
            <person name="Szollosi G.J."/>
            <person name="Szarkandi J.G."/>
            <person name="Papp V."/>
            <person name="Albert L."/>
            <person name="Andreopoulos W."/>
            <person name="Angelini C."/>
            <person name="Antonin V."/>
            <person name="Barry K.W."/>
            <person name="Bougher N.L."/>
            <person name="Buchanan P."/>
            <person name="Buyck B."/>
            <person name="Bense V."/>
            <person name="Catcheside P."/>
            <person name="Chovatia M."/>
            <person name="Cooper J."/>
            <person name="Damon W."/>
            <person name="Desjardin D."/>
            <person name="Finy P."/>
            <person name="Geml J."/>
            <person name="Haridas S."/>
            <person name="Hughes K."/>
            <person name="Justo A."/>
            <person name="Karasinski D."/>
            <person name="Kautmanova I."/>
            <person name="Kiss B."/>
            <person name="Kocsube S."/>
            <person name="Kotiranta H."/>
            <person name="LaButti K.M."/>
            <person name="Lechner B.E."/>
            <person name="Liimatainen K."/>
            <person name="Lipzen A."/>
            <person name="Lukacs Z."/>
            <person name="Mihaltcheva S."/>
            <person name="Morgado L.N."/>
            <person name="Niskanen T."/>
            <person name="Noordeloos M.E."/>
            <person name="Ohm R.A."/>
            <person name="Ortiz-Santana B."/>
            <person name="Ovrebo C."/>
            <person name="Racz N."/>
            <person name="Riley R."/>
            <person name="Savchenko A."/>
            <person name="Shiryaev A."/>
            <person name="Soop K."/>
            <person name="Spirin V."/>
            <person name="Szebenyi C."/>
            <person name="Tomsovsky M."/>
            <person name="Tulloss R.E."/>
            <person name="Uehling J."/>
            <person name="Grigoriev I.V."/>
            <person name="Vagvolgyi C."/>
            <person name="Papp T."/>
            <person name="Martin F.M."/>
            <person name="Miettinen O."/>
            <person name="Hibbett D.S."/>
            <person name="Nagy L.G."/>
        </authorList>
    </citation>
    <scope>NUCLEOTIDE SEQUENCE [LARGE SCALE GENOMIC DNA]</scope>
    <source>
        <strain evidence="1 2">NL-1719</strain>
    </source>
</reference>
<sequence>MHVRMARHAIPTCRRPDIRKPFRLNLQSLIFRNGDRRRWDGDVGMEDKGYSSVTPAPARNPPPNIRSFPVYCRPIASKYESSRGTQFRLLISSSYWAYRSCHFLLVGDLERSSSRASLCYYSEASVLQSSTSAPRPNCFSKTLPIRTKDPFVRDGAVGSSTESEEKLYS</sequence>
<dbReference type="Proteomes" id="UP000308600">
    <property type="component" value="Unassembled WGS sequence"/>
</dbReference>
<evidence type="ECO:0000313" key="1">
    <source>
        <dbReference type="EMBL" id="TFK68504.1"/>
    </source>
</evidence>
<evidence type="ECO:0000313" key="2">
    <source>
        <dbReference type="Proteomes" id="UP000308600"/>
    </source>
</evidence>
<gene>
    <name evidence="1" type="ORF">BDN72DRAFT_676630</name>
</gene>
<accession>A0ACD3AT58</accession>
<organism evidence="1 2">
    <name type="scientific">Pluteus cervinus</name>
    <dbReference type="NCBI Taxonomy" id="181527"/>
    <lineage>
        <taxon>Eukaryota</taxon>
        <taxon>Fungi</taxon>
        <taxon>Dikarya</taxon>
        <taxon>Basidiomycota</taxon>
        <taxon>Agaricomycotina</taxon>
        <taxon>Agaricomycetes</taxon>
        <taxon>Agaricomycetidae</taxon>
        <taxon>Agaricales</taxon>
        <taxon>Pluteineae</taxon>
        <taxon>Pluteaceae</taxon>
        <taxon>Pluteus</taxon>
    </lineage>
</organism>
<name>A0ACD3AT58_9AGAR</name>
<proteinExistence type="predicted"/>
<dbReference type="EMBL" id="ML208350">
    <property type="protein sequence ID" value="TFK68504.1"/>
    <property type="molecule type" value="Genomic_DNA"/>
</dbReference>
<protein>
    <submittedName>
        <fullName evidence="1">Uncharacterized protein</fullName>
    </submittedName>
</protein>
<keyword evidence="2" id="KW-1185">Reference proteome</keyword>